<feature type="non-terminal residue" evidence="3">
    <location>
        <position position="147"/>
    </location>
</feature>
<dbReference type="Proteomes" id="UP001202328">
    <property type="component" value="Unassembled WGS sequence"/>
</dbReference>
<feature type="compositionally biased region" description="Low complexity" evidence="1">
    <location>
        <begin position="19"/>
        <end position="30"/>
    </location>
</feature>
<dbReference type="AlphaFoldDB" id="A0AAD4T9W5"/>
<keyword evidence="4" id="KW-1185">Reference proteome</keyword>
<evidence type="ECO:0000313" key="4">
    <source>
        <dbReference type="Proteomes" id="UP001202328"/>
    </source>
</evidence>
<proteinExistence type="predicted"/>
<protein>
    <recommendedName>
        <fullName evidence="2">Transposase MuDR plant domain-containing protein</fullName>
    </recommendedName>
</protein>
<accession>A0AAD4T9W5</accession>
<feature type="region of interest" description="Disordered" evidence="1">
    <location>
        <begin position="19"/>
        <end position="45"/>
    </location>
</feature>
<sequence>MRGVASFILHCERLSCSPSSCSDPIPSSTPAKNPTTSLPKGSRVVSPVSKDVRAKKFFEGSQAGVKHRKNHLWEQAITGVAQIFYHGVQEVKNVVAMVCYEKSHETDSKKRKSEPSRYTVRCKNWNTAGCPWEFHAKSITKDNKNFE</sequence>
<reference evidence="3" key="1">
    <citation type="submission" date="2022-04" db="EMBL/GenBank/DDBJ databases">
        <title>A functionally conserved STORR gene fusion in Papaver species that diverged 16.8 million years ago.</title>
        <authorList>
            <person name="Catania T."/>
        </authorList>
    </citation>
    <scope>NUCLEOTIDE SEQUENCE</scope>
    <source>
        <strain evidence="3">S-188037</strain>
    </source>
</reference>
<evidence type="ECO:0000256" key="1">
    <source>
        <dbReference type="SAM" id="MobiDB-lite"/>
    </source>
</evidence>
<feature type="domain" description="Transposase MuDR plant" evidence="2">
    <location>
        <begin position="86"/>
        <end position="140"/>
    </location>
</feature>
<evidence type="ECO:0000313" key="3">
    <source>
        <dbReference type="EMBL" id="KAI3944680.1"/>
    </source>
</evidence>
<dbReference type="InterPro" id="IPR004332">
    <property type="entry name" value="Transposase_MuDR"/>
</dbReference>
<name>A0AAD4T9W5_9MAGN</name>
<evidence type="ECO:0000259" key="2">
    <source>
        <dbReference type="Pfam" id="PF03108"/>
    </source>
</evidence>
<dbReference type="Pfam" id="PF03108">
    <property type="entry name" value="DBD_Tnp_Mut"/>
    <property type="match status" value="1"/>
</dbReference>
<organism evidence="3 4">
    <name type="scientific">Papaver atlanticum</name>
    <dbReference type="NCBI Taxonomy" id="357466"/>
    <lineage>
        <taxon>Eukaryota</taxon>
        <taxon>Viridiplantae</taxon>
        <taxon>Streptophyta</taxon>
        <taxon>Embryophyta</taxon>
        <taxon>Tracheophyta</taxon>
        <taxon>Spermatophyta</taxon>
        <taxon>Magnoliopsida</taxon>
        <taxon>Ranunculales</taxon>
        <taxon>Papaveraceae</taxon>
        <taxon>Papaveroideae</taxon>
        <taxon>Papaver</taxon>
    </lineage>
</organism>
<comment type="caution">
    <text evidence="3">The sequence shown here is derived from an EMBL/GenBank/DDBJ whole genome shotgun (WGS) entry which is preliminary data.</text>
</comment>
<gene>
    <name evidence="3" type="ORF">MKW98_021138</name>
</gene>
<dbReference type="EMBL" id="JAJJMB010004025">
    <property type="protein sequence ID" value="KAI3944680.1"/>
    <property type="molecule type" value="Genomic_DNA"/>
</dbReference>